<comment type="caution">
    <text evidence="2">The sequence shown here is derived from an EMBL/GenBank/DDBJ whole genome shotgun (WGS) entry which is preliminary data.</text>
</comment>
<reference evidence="2 3" key="1">
    <citation type="submission" date="2024-06" db="EMBL/GenBank/DDBJ databases">
        <title>Genomic Encyclopedia of Type Strains, Phase IV (KMG-IV): sequencing the most valuable type-strain genomes for metagenomic binning, comparative biology and taxonomic classification.</title>
        <authorList>
            <person name="Goeker M."/>
        </authorList>
    </citation>
    <scope>NUCLEOTIDE SEQUENCE [LARGE SCALE GENOMIC DNA]</scope>
    <source>
        <strain evidence="2 3">DSM 21331</strain>
    </source>
</reference>
<evidence type="ECO:0000313" key="3">
    <source>
        <dbReference type="Proteomes" id="UP001549145"/>
    </source>
</evidence>
<protein>
    <submittedName>
        <fullName evidence="2">Uncharacterized protein</fullName>
    </submittedName>
</protein>
<name>A0ABV2L1H3_9HYPH</name>
<feature type="region of interest" description="Disordered" evidence="1">
    <location>
        <begin position="199"/>
        <end position="219"/>
    </location>
</feature>
<evidence type="ECO:0000313" key="2">
    <source>
        <dbReference type="EMBL" id="MET3691690.1"/>
    </source>
</evidence>
<dbReference type="RefSeq" id="WP_238276868.1">
    <property type="nucleotide sequence ID" value="NZ_BPQL01000019.1"/>
</dbReference>
<dbReference type="Proteomes" id="UP001549145">
    <property type="component" value="Unassembled WGS sequence"/>
</dbReference>
<evidence type="ECO:0000256" key="1">
    <source>
        <dbReference type="SAM" id="MobiDB-lite"/>
    </source>
</evidence>
<proteinExistence type="predicted"/>
<keyword evidence="3" id="KW-1185">Reference proteome</keyword>
<gene>
    <name evidence="2" type="ORF">ABID43_001215</name>
</gene>
<dbReference type="EMBL" id="JBEPMM010000002">
    <property type="protein sequence ID" value="MET3691690.1"/>
    <property type="molecule type" value="Genomic_DNA"/>
</dbReference>
<sequence length="241" mass="26315">MGTVNQTRAVATISPAQLEETITVLHGRLAEVEGQPNRYCVPRALAATTVERRQLSAACAHLEARLEPCHDKLLIEAVISQFLIPYDTARESDAVSTETRNERFVNAVLGQPLGAIQAAVERFDSASTILPVSVSFRPKPAEFAAEVKAGLTSLRKKLVHVRRILAAEVYDPPTAEQRAEVEKARQAAAEYLTRRMPQADARPVLAEPEEGPRTGSDIVAPLKGLDVSHLMANLDRKRVLA</sequence>
<organism evidence="2 3">
    <name type="scientific">Methylobacterium goesingense</name>
    <dbReference type="NCBI Taxonomy" id="243690"/>
    <lineage>
        <taxon>Bacteria</taxon>
        <taxon>Pseudomonadati</taxon>
        <taxon>Pseudomonadota</taxon>
        <taxon>Alphaproteobacteria</taxon>
        <taxon>Hyphomicrobiales</taxon>
        <taxon>Methylobacteriaceae</taxon>
        <taxon>Methylobacterium</taxon>
    </lineage>
</organism>
<accession>A0ABV2L1H3</accession>